<evidence type="ECO:0000313" key="2">
    <source>
        <dbReference type="EMBL" id="KAK8115278.1"/>
    </source>
</evidence>
<dbReference type="EMBL" id="JAQQWP010000006">
    <property type="protein sequence ID" value="KAK8115278.1"/>
    <property type="molecule type" value="Genomic_DNA"/>
</dbReference>
<dbReference type="Proteomes" id="UP001392437">
    <property type="component" value="Unassembled WGS sequence"/>
</dbReference>
<sequence length="66" mass="6728">MQSFNMIACFAAMFAMVAGQTQTFTAGQAITVAGQTVTLPTAITVSGFNFSTISVGNVAIPTFSSA</sequence>
<keyword evidence="1" id="KW-0732">Signal</keyword>
<proteinExistence type="predicted"/>
<evidence type="ECO:0000256" key="1">
    <source>
        <dbReference type="SAM" id="SignalP"/>
    </source>
</evidence>
<evidence type="ECO:0008006" key="4">
    <source>
        <dbReference type="Google" id="ProtNLM"/>
    </source>
</evidence>
<feature type="signal peptide" evidence="1">
    <location>
        <begin position="1"/>
        <end position="19"/>
    </location>
</feature>
<protein>
    <recommendedName>
        <fullName evidence="4">IPT/TIG domain-containing protein</fullName>
    </recommendedName>
</protein>
<organism evidence="2 3">
    <name type="scientific">Apiospora kogelbergensis</name>
    <dbReference type="NCBI Taxonomy" id="1337665"/>
    <lineage>
        <taxon>Eukaryota</taxon>
        <taxon>Fungi</taxon>
        <taxon>Dikarya</taxon>
        <taxon>Ascomycota</taxon>
        <taxon>Pezizomycotina</taxon>
        <taxon>Sordariomycetes</taxon>
        <taxon>Xylariomycetidae</taxon>
        <taxon>Amphisphaeriales</taxon>
        <taxon>Apiosporaceae</taxon>
        <taxon>Apiospora</taxon>
    </lineage>
</organism>
<evidence type="ECO:0000313" key="3">
    <source>
        <dbReference type="Proteomes" id="UP001392437"/>
    </source>
</evidence>
<accession>A0AAW0QY20</accession>
<feature type="chain" id="PRO_5043754658" description="IPT/TIG domain-containing protein" evidence="1">
    <location>
        <begin position="20"/>
        <end position="66"/>
    </location>
</feature>
<name>A0AAW0QY20_9PEZI</name>
<comment type="caution">
    <text evidence="2">The sequence shown here is derived from an EMBL/GenBank/DDBJ whole genome shotgun (WGS) entry which is preliminary data.</text>
</comment>
<dbReference type="AlphaFoldDB" id="A0AAW0QY20"/>
<gene>
    <name evidence="2" type="ORF">PG999_007347</name>
</gene>
<reference evidence="2 3" key="1">
    <citation type="submission" date="2023-01" db="EMBL/GenBank/DDBJ databases">
        <title>Analysis of 21 Apiospora genomes using comparative genomics revels a genus with tremendous synthesis potential of carbohydrate active enzymes and secondary metabolites.</title>
        <authorList>
            <person name="Sorensen T."/>
        </authorList>
    </citation>
    <scope>NUCLEOTIDE SEQUENCE [LARGE SCALE GENOMIC DNA]</scope>
    <source>
        <strain evidence="2 3">CBS 117206</strain>
    </source>
</reference>
<keyword evidence="3" id="KW-1185">Reference proteome</keyword>